<name>A0A9J9LFD5_RHIWR</name>
<dbReference type="InterPro" id="IPR025296">
    <property type="entry name" value="DUF4158"/>
</dbReference>
<evidence type="ECO:0000256" key="2">
    <source>
        <dbReference type="ARBA" id="ARBA00022578"/>
    </source>
</evidence>
<evidence type="ECO:0000313" key="8">
    <source>
        <dbReference type="Proteomes" id="UP000001989"/>
    </source>
</evidence>
<sequence length="972" mass="107211">MDVPLRQYLGWERFPANLTEAEVASFFSLSGDQRRAVCRRRRPLNRLGLALQIGFLRLTGASLNSVEMIPPQVLAHIGAELGIAPPRLASIRALYRRRRTLFEHHDAAKQALGVRDLTEHGERALNGFLRREAGDKFLVDELEQAARAWLHDHHYLQLPGRRLRGSAAAARRQHDGGLLVSAVAAVGTEQAKAWPLMLSETMTNGKTRLEWLRDSPASRKTKGLADHIAKIDFLKKLGAEKLDLGLATGMLKAQARSMLYRKPATLKRMRGERKTLEIACFLRLQLLRLTDDGLGMIDYRIADLWRQARTRAEAAVEVELHQHQALVMDLACLVDDENSSDSTVRDQMRRRLAPFLPAGAHGPSTKVDRVRRELATAARGASELLGAASSISLDVPSTHPLAQALATLGRLEVSGGRQLPEGTDNPFGRTWSFLIDQPDREAALGGYRAATLVLLKRSVRNGQASVVHSLEHRAPEDRLIPKAQWQKERARYARNLAVSAKPEVTIRWIKDELATALKAIDAAVSKGDIRIENDRLVVPKLKAAPEDEKLKAIRRELFAGVGKIQLPDLLISIDATTHFSWVLLGRAPRSEHELILLYAALIALGSDLTAADMARMTLNIEADAVGEMMRRIEANGRLPAANRVVLDHFRTLPVTRLWGGGLQASADMMSLDATRRLWTARYDPRRRTPAVGTYTHVLDQWVILHDQAVVLNRRQAGAAIEGALRHESVDLHRVAVDTHGHTHFGMALANLVGFDLAPRLAGMNKRKLYLPRGLNIPATLRPIVSETVSLSAITQGWDPLLRIAASTKSGWCSATYVLDRFGSAARGDEAFQAGDAFGKLLLTRFLGAYLGDPAFRGMNDALLSQGESVHTLQRAIYSGPIGARHGRTPEQMAAISSGLTLLTNVIMTWNATRIGEVRARMPDIFPDHHIKHIAPNAHEHINTKGVITIDVSLHRDRLLGAGPPAAGIRNVI</sequence>
<feature type="domain" description="Tn3 transposase DDE" evidence="5">
    <location>
        <begin position="568"/>
        <end position="945"/>
    </location>
</feature>
<keyword evidence="2" id="KW-0815">Transposition</keyword>
<reference evidence="7 8" key="1">
    <citation type="journal article" date="2010" name="J. Bacteriol.">
        <title>Genome sequence of the dioxin-mineralizing bacterium Sphingomonas wittichii RW1.</title>
        <authorList>
            <person name="Miller T.R."/>
            <person name="Delcher A.L."/>
            <person name="Salzberg S.L."/>
            <person name="Saunders E."/>
            <person name="Detter J.C."/>
            <person name="Halden R.U."/>
        </authorList>
    </citation>
    <scope>NUCLEOTIDE SEQUENCE [LARGE SCALE GENOMIC DNA]</scope>
    <source>
        <strain evidence="8">DSM 6014 / CCUG 31198 / JCM 15750 / NBRC 105917 / EY 4224 / RW1</strain>
    </source>
</reference>
<dbReference type="AlphaFoldDB" id="A0A9J9LFD5"/>
<evidence type="ECO:0000256" key="4">
    <source>
        <dbReference type="ARBA" id="ARBA00023172"/>
    </source>
</evidence>
<geneLocation type="plasmid" evidence="7 8">
    <name>pSWIT02</name>
</geneLocation>
<dbReference type="EMBL" id="CP000701">
    <property type="protein sequence ID" value="ABQ71687.1"/>
    <property type="molecule type" value="Genomic_DNA"/>
</dbReference>
<keyword evidence="8" id="KW-1185">Reference proteome</keyword>
<dbReference type="GO" id="GO:0004803">
    <property type="term" value="F:transposase activity"/>
    <property type="evidence" value="ECO:0007669"/>
    <property type="project" value="InterPro"/>
</dbReference>
<evidence type="ECO:0000259" key="6">
    <source>
        <dbReference type="Pfam" id="PF13700"/>
    </source>
</evidence>
<comment type="similarity">
    <text evidence="1">Belongs to the transposase 7 family.</text>
</comment>
<organism evidence="7 8">
    <name type="scientific">Rhizorhabdus wittichii (strain DSM 6014 / CCUG 31198 / JCM 15750 / NBRC 105917 / EY 4224 / RW1)</name>
    <name type="common">Sphingomonas wittichii</name>
    <dbReference type="NCBI Taxonomy" id="392499"/>
    <lineage>
        <taxon>Bacteria</taxon>
        <taxon>Pseudomonadati</taxon>
        <taxon>Pseudomonadota</taxon>
        <taxon>Alphaproteobacteria</taxon>
        <taxon>Sphingomonadales</taxon>
        <taxon>Sphingomonadaceae</taxon>
        <taxon>Rhizorhabdus</taxon>
    </lineage>
</organism>
<keyword evidence="4" id="KW-0233">DNA recombination</keyword>
<gene>
    <name evidence="7" type="ordered locus">Swit_5075</name>
</gene>
<dbReference type="Proteomes" id="UP000001989">
    <property type="component" value="Plasmid pSWIT02"/>
</dbReference>
<proteinExistence type="inferred from homology"/>
<dbReference type="InterPro" id="IPR047653">
    <property type="entry name" value="Tn3-like_transpos"/>
</dbReference>
<accession>A0A9J9LFD5</accession>
<evidence type="ECO:0000259" key="5">
    <source>
        <dbReference type="Pfam" id="PF01526"/>
    </source>
</evidence>
<dbReference type="Pfam" id="PF01526">
    <property type="entry name" value="DDE_Tnp_Tn3"/>
    <property type="match status" value="1"/>
</dbReference>
<dbReference type="Pfam" id="PF13700">
    <property type="entry name" value="DUF4158"/>
    <property type="match status" value="1"/>
</dbReference>
<dbReference type="InterPro" id="IPR002513">
    <property type="entry name" value="Tn3_Tnp_DDE_dom"/>
</dbReference>
<keyword evidence="3" id="KW-0238">DNA-binding</keyword>
<dbReference type="KEGG" id="swi:Swit_5075"/>
<keyword evidence="7" id="KW-0614">Plasmid</keyword>
<dbReference type="GO" id="GO:0003677">
    <property type="term" value="F:DNA binding"/>
    <property type="evidence" value="ECO:0007669"/>
    <property type="project" value="UniProtKB-KW"/>
</dbReference>
<evidence type="ECO:0000256" key="3">
    <source>
        <dbReference type="ARBA" id="ARBA00023125"/>
    </source>
</evidence>
<dbReference type="GO" id="GO:0006313">
    <property type="term" value="P:DNA transposition"/>
    <property type="evidence" value="ECO:0007669"/>
    <property type="project" value="InterPro"/>
</dbReference>
<protein>
    <submittedName>
        <fullName evidence="7">Transposase Tn3 family protein</fullName>
    </submittedName>
</protein>
<dbReference type="NCBIfam" id="NF033527">
    <property type="entry name" value="transpos_Tn3"/>
    <property type="match status" value="1"/>
</dbReference>
<feature type="domain" description="DUF4158" evidence="6">
    <location>
        <begin position="11"/>
        <end position="156"/>
    </location>
</feature>
<dbReference type="OrthoDB" id="7510974at2"/>
<evidence type="ECO:0000313" key="7">
    <source>
        <dbReference type="EMBL" id="ABQ71687.1"/>
    </source>
</evidence>
<evidence type="ECO:0000256" key="1">
    <source>
        <dbReference type="ARBA" id="ARBA00009402"/>
    </source>
</evidence>